<gene>
    <name evidence="1" type="ORF">MUK42_11059</name>
</gene>
<proteinExistence type="predicted"/>
<dbReference type="OrthoDB" id="72851at2759"/>
<reference evidence="1" key="1">
    <citation type="submission" date="2022-05" db="EMBL/GenBank/DDBJ databases">
        <title>The Musa troglodytarum L. genome provides insights into the mechanism of non-climacteric behaviour and enrichment of carotenoids.</title>
        <authorList>
            <person name="Wang J."/>
        </authorList>
    </citation>
    <scope>NUCLEOTIDE SEQUENCE</scope>
    <source>
        <tissue evidence="1">Leaf</tissue>
    </source>
</reference>
<evidence type="ECO:0000313" key="2">
    <source>
        <dbReference type="Proteomes" id="UP001055439"/>
    </source>
</evidence>
<accession>A0A9E7GLM1</accession>
<name>A0A9E7GLM1_9LILI</name>
<protein>
    <submittedName>
        <fullName evidence="1">Uncharacterized protein</fullName>
    </submittedName>
</protein>
<evidence type="ECO:0000313" key="1">
    <source>
        <dbReference type="EMBL" id="URE17546.1"/>
    </source>
</evidence>
<organism evidence="1 2">
    <name type="scientific">Musa troglodytarum</name>
    <name type="common">fe'i banana</name>
    <dbReference type="NCBI Taxonomy" id="320322"/>
    <lineage>
        <taxon>Eukaryota</taxon>
        <taxon>Viridiplantae</taxon>
        <taxon>Streptophyta</taxon>
        <taxon>Embryophyta</taxon>
        <taxon>Tracheophyta</taxon>
        <taxon>Spermatophyta</taxon>
        <taxon>Magnoliopsida</taxon>
        <taxon>Liliopsida</taxon>
        <taxon>Zingiberales</taxon>
        <taxon>Musaceae</taxon>
        <taxon>Musa</taxon>
    </lineage>
</organism>
<dbReference type="Proteomes" id="UP001055439">
    <property type="component" value="Chromosome 7"/>
</dbReference>
<dbReference type="AlphaFoldDB" id="A0A9E7GLM1"/>
<dbReference type="EMBL" id="CP097509">
    <property type="protein sequence ID" value="URE17546.1"/>
    <property type="molecule type" value="Genomic_DNA"/>
</dbReference>
<sequence>MLSLSFSLNFLFSSVGIGGRRAVLFFHSPLPVAFVVPFISRGRRAASSPASKLHALKKEAPALVRLTLLPLLLSLDRRRKSAPDAGLIGKVGS</sequence>
<keyword evidence="2" id="KW-1185">Reference proteome</keyword>